<feature type="compositionally biased region" description="Polar residues" evidence="1">
    <location>
        <begin position="195"/>
        <end position="252"/>
    </location>
</feature>
<accession>A0A0D2FUM4</accession>
<feature type="region of interest" description="Disordered" evidence="1">
    <location>
        <begin position="144"/>
        <end position="252"/>
    </location>
</feature>
<dbReference type="Proteomes" id="UP000053789">
    <property type="component" value="Unassembled WGS sequence"/>
</dbReference>
<protein>
    <recommendedName>
        <fullName evidence="5">Ig-like domain-containing protein</fullName>
    </recommendedName>
</protein>
<dbReference type="AlphaFoldDB" id="A0A0D2FUM4"/>
<feature type="compositionally biased region" description="Low complexity" evidence="1">
    <location>
        <begin position="172"/>
        <end position="194"/>
    </location>
</feature>
<name>A0A0D2FUM4_CLAB1</name>
<dbReference type="EMBL" id="KN846993">
    <property type="protein sequence ID" value="KIW90252.1"/>
    <property type="molecule type" value="Genomic_DNA"/>
</dbReference>
<evidence type="ECO:0000313" key="4">
    <source>
        <dbReference type="Proteomes" id="UP000053789"/>
    </source>
</evidence>
<keyword evidence="2" id="KW-0732">Signal</keyword>
<dbReference type="VEuPathDB" id="FungiDB:Z519_08896"/>
<evidence type="ECO:0008006" key="5">
    <source>
        <dbReference type="Google" id="ProtNLM"/>
    </source>
</evidence>
<proteinExistence type="predicted"/>
<evidence type="ECO:0000256" key="2">
    <source>
        <dbReference type="SAM" id="SignalP"/>
    </source>
</evidence>
<feature type="compositionally biased region" description="Low complexity" evidence="1">
    <location>
        <begin position="309"/>
        <end position="341"/>
    </location>
</feature>
<reference evidence="3" key="1">
    <citation type="submission" date="2015-01" db="EMBL/GenBank/DDBJ databases">
        <title>The Genome Sequence of Cladophialophora bantiana CBS 173.52.</title>
        <authorList>
            <consortium name="The Broad Institute Genomics Platform"/>
            <person name="Cuomo C."/>
            <person name="de Hoog S."/>
            <person name="Gorbushina A."/>
            <person name="Stielow B."/>
            <person name="Teixiera M."/>
            <person name="Abouelleil A."/>
            <person name="Chapman S.B."/>
            <person name="Priest M."/>
            <person name="Young S.K."/>
            <person name="Wortman J."/>
            <person name="Nusbaum C."/>
            <person name="Birren B."/>
        </authorList>
    </citation>
    <scope>NUCLEOTIDE SEQUENCE [LARGE SCALE GENOMIC DNA]</scope>
    <source>
        <strain evidence="3">CBS 173.52</strain>
    </source>
</reference>
<sequence length="1129" mass="116043">MARFIHLVVFGLVASLNHPAQAARLGSDIKRADAHVDCPTCDNDSHHPGPHSWGDWSIASSPTSNAPVVPSSSSVSTHGGVSSSSVTSSVETPASTSSSSAFTSQTSSNSGSTPSGSTTSTGVAPSVTMSSSASYVSSTQSIRSMTSSMLNHPSLSGSTNGTSTSQMASVFPSGTMSSSSRGSLSVVPQSSQLSTRATGSATRESNLSQPVTPSSIVPPFSANSTLSMVQSFSRNSRMSSQTLSSQGPTMNRTLSTVSSLSAGNVTAAGSEVVSSFATTIDLTSTTFVTVIRTTISIVQGSSTIQIAGSSVPLPAPVSSSSTVRGSPTQSPSGSRSSFGESAHPTSARESSSFSITFNLSPVPGSSSSSGTSIPLPLPASSSSLSGTLGSLAGITVTPFPPRPLPTVSLFGEMSCGYNYTNETASGSYSVAPWCWPLSISGESSMTEIAGTVVVASTVNCLCPFCWLADPLCYAQKPSGSSCGDGWICSVTTSAGQSGVWLALPTGFSYDTNTPNPWSITSEQGVTRTSGGSSTTSMSWTATLSHSTRSIQGGYVDFPFWAWACVGPLCKPGCGDVLDWVGSIAGCIFSMLGLKCHLPCNNLGFNGFPIPTIPIHPPIPPLPSATLTIPTIHCTASPCTTNPAANPSNEPTTNSPSSSITSSSSSSCSSTAFSSCIDICWTLSSNGTVSATQSCTTECTTVRQCSGTNTLTTTTLNSSAIAPACTANSWWYDPSISAEIASWITQFPPIPDNATVQFSTFSFGSNTTQTMGNTTSSIFPSTSHSATLTSQSLTSTSSHVTASNPPITTPSSLRDFTVAATDDNGNVYSEVFSGGVLISSTLVSSLPTSGAGGPWTFGTSGVSLVSRTTSTLPISVGSGGHATLTTTLRSYTAVYVRTCEGVAVFGSASCTAPWGLQTVTSTPAPRDELTSHCAHWTAFTTTTSPAKAGVVNCATPVSFKASSAIPSPTVWIHGVEFSPFQMDSGPIRQFCQTLIADNIVFYEGSEFADDAASLGQVSPGECELFRSTGNSKMGYNLTLAVAYDENGCPSASSSLRKGISMKKYGLKDCVDSFLNKLASKCEFSDGDAKKAGLDQWTKVGGMYWGDCLRWTAIAARNDLEPGDTVDAGLI</sequence>
<feature type="signal peptide" evidence="2">
    <location>
        <begin position="1"/>
        <end position="22"/>
    </location>
</feature>
<feature type="region of interest" description="Disordered" evidence="1">
    <location>
        <begin position="43"/>
        <end position="128"/>
    </location>
</feature>
<dbReference type="HOGENOM" id="CLU_275951_0_0_1"/>
<dbReference type="OrthoDB" id="4160750at2759"/>
<organism evidence="3 4">
    <name type="scientific">Cladophialophora bantiana (strain ATCC 10958 / CBS 173.52 / CDC B-1940 / NIH 8579)</name>
    <name type="common">Xylohypha bantiana</name>
    <dbReference type="NCBI Taxonomy" id="1442370"/>
    <lineage>
        <taxon>Eukaryota</taxon>
        <taxon>Fungi</taxon>
        <taxon>Dikarya</taxon>
        <taxon>Ascomycota</taxon>
        <taxon>Pezizomycotina</taxon>
        <taxon>Eurotiomycetes</taxon>
        <taxon>Chaetothyriomycetidae</taxon>
        <taxon>Chaetothyriales</taxon>
        <taxon>Herpotrichiellaceae</taxon>
        <taxon>Cladophialophora</taxon>
    </lineage>
</organism>
<evidence type="ECO:0000313" key="3">
    <source>
        <dbReference type="EMBL" id="KIW90252.1"/>
    </source>
</evidence>
<feature type="compositionally biased region" description="Low complexity" evidence="1">
    <location>
        <begin position="645"/>
        <end position="667"/>
    </location>
</feature>
<gene>
    <name evidence="3" type="ORF">Z519_08896</name>
</gene>
<feature type="chain" id="PRO_5002253370" description="Ig-like domain-containing protein" evidence="2">
    <location>
        <begin position="23"/>
        <end position="1129"/>
    </location>
</feature>
<evidence type="ECO:0000256" key="1">
    <source>
        <dbReference type="SAM" id="MobiDB-lite"/>
    </source>
</evidence>
<feature type="region of interest" description="Disordered" evidence="1">
    <location>
        <begin position="644"/>
        <end position="667"/>
    </location>
</feature>
<feature type="region of interest" description="Disordered" evidence="1">
    <location>
        <begin position="309"/>
        <end position="349"/>
    </location>
</feature>
<feature type="compositionally biased region" description="Low complexity" evidence="1">
    <location>
        <begin position="144"/>
        <end position="165"/>
    </location>
</feature>
<dbReference type="RefSeq" id="XP_016616921.1">
    <property type="nucleotide sequence ID" value="XM_016766623.1"/>
</dbReference>
<keyword evidence="4" id="KW-1185">Reference proteome</keyword>
<dbReference type="GeneID" id="27701824"/>
<feature type="compositionally biased region" description="Low complexity" evidence="1">
    <location>
        <begin position="59"/>
        <end position="128"/>
    </location>
</feature>